<comment type="caution">
    <text evidence="2">The sequence shown here is derived from an EMBL/GenBank/DDBJ whole genome shotgun (WGS) entry which is preliminary data.</text>
</comment>
<dbReference type="Proteomes" id="UP000674318">
    <property type="component" value="Unassembled WGS sequence"/>
</dbReference>
<keyword evidence="3" id="KW-1185">Reference proteome</keyword>
<evidence type="ECO:0000256" key="1">
    <source>
        <dbReference type="SAM" id="MobiDB-lite"/>
    </source>
</evidence>
<dbReference type="OrthoDB" id="265900at2759"/>
<dbReference type="EMBL" id="JAFJZO010000036">
    <property type="protein sequence ID" value="KAG5490063.1"/>
    <property type="molecule type" value="Genomic_DNA"/>
</dbReference>
<dbReference type="GeneID" id="94286311"/>
<sequence length="423" mass="44539">MTRRDAHTPSRRSPAASTLSRTVARVAAPPPVITPLCVDVRDLLRRAAAPSSDAPSGAQSIASDREPETVVLPSVSQQSSPQQAQATPPLHNKGSVSWPPLYQPFGGFAVRSEPPPLSPTDPVIVDSILGQPSVHTITLPGFSRKCGPGTLSAARMPSAQRSSLESSVVAPPLMATFVQRFSASSSRPPLSDSTASSSSVFADKMARRSISGTAAPSVAFSGNPTAPPTPLADAVDNSWGVKRANAAGDVGPSKLSLAAQQTMTNVLGQLHSYTSGLTAAKVISTAQKFTDAYPGDVAVSPSFFNGSVRHDGARAPLAAFQPSSRDATTANSTLTHLWRRCPALASATFSRVDMHPQRPHGAVEASVAQCRGLAYHKPHAAAFRNTVQVRRASESPPRTIPPAFRRHLQFAEAVPTTRRPKRK</sequence>
<feature type="compositionally biased region" description="Low complexity" evidence="1">
    <location>
        <begin position="47"/>
        <end position="60"/>
    </location>
</feature>
<gene>
    <name evidence="2" type="ORF">JKF63_00182</name>
</gene>
<reference evidence="2 3" key="1">
    <citation type="submission" date="2021-02" db="EMBL/GenBank/DDBJ databases">
        <title>Porcisia hertigi Genome sequencing and assembly.</title>
        <authorList>
            <person name="Almutairi H."/>
            <person name="Gatherer D."/>
        </authorList>
    </citation>
    <scope>NUCLEOTIDE SEQUENCE [LARGE SCALE GENOMIC DNA]</scope>
    <source>
        <strain evidence="2 3">C119</strain>
    </source>
</reference>
<accession>A0A836I940</accession>
<proteinExistence type="predicted"/>
<evidence type="ECO:0000313" key="2">
    <source>
        <dbReference type="EMBL" id="KAG5490063.1"/>
    </source>
</evidence>
<feature type="region of interest" description="Disordered" evidence="1">
    <location>
        <begin position="47"/>
        <end position="96"/>
    </location>
</feature>
<dbReference type="RefSeq" id="XP_067752391.1">
    <property type="nucleotide sequence ID" value="XM_067896234.1"/>
</dbReference>
<protein>
    <submittedName>
        <fullName evidence="2">Uncharacterized protein</fullName>
    </submittedName>
</protein>
<feature type="compositionally biased region" description="Low complexity" evidence="1">
    <location>
        <begin position="69"/>
        <end position="90"/>
    </location>
</feature>
<name>A0A836I940_9TRYP</name>
<evidence type="ECO:0000313" key="3">
    <source>
        <dbReference type="Proteomes" id="UP000674318"/>
    </source>
</evidence>
<feature type="region of interest" description="Disordered" evidence="1">
    <location>
        <begin position="1"/>
        <end position="26"/>
    </location>
</feature>
<organism evidence="2 3">
    <name type="scientific">Porcisia hertigi</name>
    <dbReference type="NCBI Taxonomy" id="2761500"/>
    <lineage>
        <taxon>Eukaryota</taxon>
        <taxon>Discoba</taxon>
        <taxon>Euglenozoa</taxon>
        <taxon>Kinetoplastea</taxon>
        <taxon>Metakinetoplastina</taxon>
        <taxon>Trypanosomatida</taxon>
        <taxon>Trypanosomatidae</taxon>
        <taxon>Leishmaniinae</taxon>
        <taxon>Porcisia</taxon>
    </lineage>
</organism>
<dbReference type="KEGG" id="phet:94286311"/>
<dbReference type="AlphaFoldDB" id="A0A836I940"/>